<accession>A0ABX7SQP7</accession>
<evidence type="ECO:0000256" key="8">
    <source>
        <dbReference type="SAM" id="SignalP"/>
    </source>
</evidence>
<dbReference type="PANTHER" id="PTHR22600:SF57">
    <property type="entry name" value="BETA-N-ACETYLHEXOSAMINIDASE"/>
    <property type="match status" value="1"/>
</dbReference>
<feature type="signal peptide" evidence="8">
    <location>
        <begin position="1"/>
        <end position="32"/>
    </location>
</feature>
<evidence type="ECO:0000259" key="10">
    <source>
        <dbReference type="Pfam" id="PF02838"/>
    </source>
</evidence>
<dbReference type="EMBL" id="CP062006">
    <property type="protein sequence ID" value="QTC89333.1"/>
    <property type="molecule type" value="Genomic_DNA"/>
</dbReference>
<evidence type="ECO:0000256" key="4">
    <source>
        <dbReference type="ARBA" id="ARBA00022801"/>
    </source>
</evidence>
<protein>
    <recommendedName>
        <fullName evidence="3">beta-N-acetylhexosaminidase</fullName>
        <ecNumber evidence="3">3.2.1.52</ecNumber>
    </recommendedName>
    <alternativeName>
        <fullName evidence="6">Beta-N-acetylhexosaminidase</fullName>
    </alternativeName>
    <alternativeName>
        <fullName evidence="7">N-acetyl-beta-glucosaminidase</fullName>
    </alternativeName>
</protein>
<dbReference type="Gene3D" id="3.20.20.80">
    <property type="entry name" value="Glycosidases"/>
    <property type="match status" value="1"/>
</dbReference>
<dbReference type="PANTHER" id="PTHR22600">
    <property type="entry name" value="BETA-HEXOSAMINIDASE"/>
    <property type="match status" value="1"/>
</dbReference>
<organism evidence="11 12">
    <name type="scientific">Brevundimonas pondensis</name>
    <dbReference type="NCBI Taxonomy" id="2774189"/>
    <lineage>
        <taxon>Bacteria</taxon>
        <taxon>Pseudomonadati</taxon>
        <taxon>Pseudomonadota</taxon>
        <taxon>Alphaproteobacteria</taxon>
        <taxon>Caulobacterales</taxon>
        <taxon>Caulobacteraceae</taxon>
        <taxon>Brevundimonas</taxon>
    </lineage>
</organism>
<name>A0ABX7SQP7_9CAUL</name>
<dbReference type="RefSeq" id="WP_207827188.1">
    <property type="nucleotide sequence ID" value="NZ_CP062006.1"/>
</dbReference>
<dbReference type="SUPFAM" id="SSF55545">
    <property type="entry name" value="beta-N-acetylhexosaminidase-like domain"/>
    <property type="match status" value="1"/>
</dbReference>
<evidence type="ECO:0000256" key="1">
    <source>
        <dbReference type="ARBA" id="ARBA00001231"/>
    </source>
</evidence>
<dbReference type="Gene3D" id="2.60.120.260">
    <property type="entry name" value="Galactose-binding domain-like"/>
    <property type="match status" value="1"/>
</dbReference>
<keyword evidence="8" id="KW-0732">Signal</keyword>
<dbReference type="CDD" id="cd06563">
    <property type="entry name" value="GH20_chitobiase-like"/>
    <property type="match status" value="1"/>
</dbReference>
<reference evidence="11 12" key="1">
    <citation type="submission" date="2020-09" db="EMBL/GenBank/DDBJ databases">
        <title>Brevundimonas sp. LVF1 isolated from an oligotrophic pond in Goettingen, Germany.</title>
        <authorList>
            <person name="Friedrich I."/>
            <person name="Klassen A."/>
            <person name="Neubauer H."/>
            <person name="Schneider D."/>
            <person name="Hertel R."/>
            <person name="Daniel R."/>
        </authorList>
    </citation>
    <scope>NUCLEOTIDE SEQUENCE [LARGE SCALE GENOMIC DNA]</scope>
    <source>
        <strain evidence="11 12">LVF1</strain>
    </source>
</reference>
<proteinExistence type="inferred from homology"/>
<dbReference type="InterPro" id="IPR017853">
    <property type="entry name" value="GH"/>
</dbReference>
<keyword evidence="4" id="KW-0378">Hydrolase</keyword>
<evidence type="ECO:0000256" key="2">
    <source>
        <dbReference type="ARBA" id="ARBA00006285"/>
    </source>
</evidence>
<dbReference type="Proteomes" id="UP000663942">
    <property type="component" value="Chromosome"/>
</dbReference>
<dbReference type="InterPro" id="IPR025705">
    <property type="entry name" value="Beta_hexosaminidase_sua/sub"/>
</dbReference>
<evidence type="ECO:0000259" key="9">
    <source>
        <dbReference type="Pfam" id="PF00728"/>
    </source>
</evidence>
<feature type="domain" description="Beta-hexosaminidase bacterial type N-terminal" evidence="10">
    <location>
        <begin position="38"/>
        <end position="163"/>
    </location>
</feature>
<keyword evidence="5" id="KW-0326">Glycosidase</keyword>
<evidence type="ECO:0000313" key="11">
    <source>
        <dbReference type="EMBL" id="QTC89333.1"/>
    </source>
</evidence>
<evidence type="ECO:0000313" key="12">
    <source>
        <dbReference type="Proteomes" id="UP000663942"/>
    </source>
</evidence>
<dbReference type="InterPro" id="IPR015883">
    <property type="entry name" value="Glyco_hydro_20_cat"/>
</dbReference>
<dbReference type="EC" id="3.2.1.52" evidence="3"/>
<dbReference type="SUPFAM" id="SSF51445">
    <property type="entry name" value="(Trans)glycosidases"/>
    <property type="match status" value="1"/>
</dbReference>
<sequence>MTQVVRLRALAPRLTSVLAVLAAMASGSVVLAETPVGSVIPRPAVVTPAEGVFALNDATVLSVPRGDAEARRAATYFADLMQRTRGLTLTVREGEAAPGAVVFRRATGIASDAYRLDVSPRDAVIEADDFGGMLYGSISLWQLATEEAGQGAATIPAVTIADAPRFGWRGVMLDSARHYQSPAFIKGFIDWMALHKLNVFHWHLTDDQAWRLEIKRYPRLTEVGGWRVHAGAAPQKDIDPATGRPRQYGGIYTQDQVRDIVAYAAARNIVVVPEIDVPGHASAAIAAYPELGVTDVPGAAVPAVPADWGVYPTLFNVEEATLVLFENVMDEVVDLFPSEYVHIGGDEAVKDQWKASPRVQERMRELGLADEEKLQSWFVARLEKRLNDHGRRMIGWDEILEGGINPNASVMSWRGVEGAIEAARLGHDTVMSPAPVLYFDNRQSADDGAPGRGFTSTLRDVYSFDPTPDELIPDQARRVLGVQGNLFTEHMRTEDRVEYQAFPRISALAEMAWTPHARMDFDDFRARLEPQLVRYRSLGIDYATSGLTEVPEVPPADGQRRYDHQMKLCSAALPLSLIDDAPLEGERPALLMDILNPCWIYQSADLSEGRRFEAAVGQVPFNFQIGADRDKIRLGAPRTPAGELEVRIDGCEGEPALILPLAEAAGDDGITVLSGRLPIRAGRHDLCLKFTQKDLDPMWGVDWVRIADSGARRGDD</sequence>
<keyword evidence="12" id="KW-1185">Reference proteome</keyword>
<comment type="similarity">
    <text evidence="2">Belongs to the glycosyl hydrolase 20 family.</text>
</comment>
<evidence type="ECO:0000256" key="3">
    <source>
        <dbReference type="ARBA" id="ARBA00012663"/>
    </source>
</evidence>
<dbReference type="Gene3D" id="3.30.379.10">
    <property type="entry name" value="Chitobiase/beta-hexosaminidase domain 2-like"/>
    <property type="match status" value="1"/>
</dbReference>
<dbReference type="InterPro" id="IPR029018">
    <property type="entry name" value="Hex-like_dom2"/>
</dbReference>
<dbReference type="Pfam" id="PF02838">
    <property type="entry name" value="Glyco_hydro_20b"/>
    <property type="match status" value="1"/>
</dbReference>
<gene>
    <name evidence="11" type="ORF">IFE19_08470</name>
</gene>
<feature type="domain" description="Glycoside hydrolase family 20 catalytic" evidence="9">
    <location>
        <begin position="166"/>
        <end position="515"/>
    </location>
</feature>
<evidence type="ECO:0000256" key="5">
    <source>
        <dbReference type="ARBA" id="ARBA00023295"/>
    </source>
</evidence>
<dbReference type="Pfam" id="PF00728">
    <property type="entry name" value="Glyco_hydro_20"/>
    <property type="match status" value="1"/>
</dbReference>
<dbReference type="InterPro" id="IPR015882">
    <property type="entry name" value="HEX_bac_N"/>
</dbReference>
<evidence type="ECO:0000256" key="7">
    <source>
        <dbReference type="ARBA" id="ARBA00033000"/>
    </source>
</evidence>
<evidence type="ECO:0000256" key="6">
    <source>
        <dbReference type="ARBA" id="ARBA00030512"/>
    </source>
</evidence>
<dbReference type="PRINTS" id="PR00738">
    <property type="entry name" value="GLHYDRLASE20"/>
</dbReference>
<comment type="catalytic activity">
    <reaction evidence="1">
        <text>Hydrolysis of terminal non-reducing N-acetyl-D-hexosamine residues in N-acetyl-beta-D-hexosaminides.</text>
        <dbReference type="EC" id="3.2.1.52"/>
    </reaction>
</comment>
<feature type="chain" id="PRO_5046719856" description="beta-N-acetylhexosaminidase" evidence="8">
    <location>
        <begin position="33"/>
        <end position="716"/>
    </location>
</feature>